<feature type="binding site" evidence="4">
    <location>
        <position position="165"/>
    </location>
    <ligand>
        <name>(3S)-3-hydroxy-3-methylglutaryl-CoA</name>
        <dbReference type="ChEBI" id="CHEBI:43074"/>
    </ligand>
</feature>
<comment type="similarity">
    <text evidence="1">Belongs to the thiolase-like superfamily. HMG-CoA synthase family.</text>
</comment>
<dbReference type="Gene3D" id="3.40.47.10">
    <property type="match status" value="2"/>
</dbReference>
<feature type="domain" description="Hydroxymethylglutaryl-coenzyme A synthase C-terminal" evidence="6">
    <location>
        <begin position="197"/>
        <end position="268"/>
    </location>
</feature>
<dbReference type="EMBL" id="AZFK01000005">
    <property type="protein sequence ID" value="KRL92378.1"/>
    <property type="molecule type" value="Genomic_DNA"/>
</dbReference>
<feature type="domain" description="Hydroxymethylglutaryl-coenzyme A synthase N-terminal" evidence="5">
    <location>
        <begin position="26"/>
        <end position="186"/>
    </location>
</feature>
<dbReference type="NCBIfam" id="TIGR01835">
    <property type="entry name" value="HMG-CoA-S_prok"/>
    <property type="match status" value="1"/>
</dbReference>
<dbReference type="InterPro" id="IPR013746">
    <property type="entry name" value="HMG_CoA_synt_C_dom"/>
</dbReference>
<dbReference type="InterPro" id="IPR016039">
    <property type="entry name" value="Thiolase-like"/>
</dbReference>
<evidence type="ECO:0000256" key="2">
    <source>
        <dbReference type="ARBA" id="ARBA00022679"/>
    </source>
</evidence>
<evidence type="ECO:0000313" key="8">
    <source>
        <dbReference type="Proteomes" id="UP000050816"/>
    </source>
</evidence>
<name>A0A0R1ULJ6_9LACO</name>
<accession>A0A0R1ULJ6</accession>
<feature type="active site" description="Acyl-thioester intermediate" evidence="3">
    <location>
        <position position="133"/>
    </location>
</feature>
<feature type="active site" description="Proton donor/acceptor" evidence="3">
    <location>
        <position position="255"/>
    </location>
</feature>
<evidence type="ECO:0000256" key="1">
    <source>
        <dbReference type="ARBA" id="ARBA00007061"/>
    </source>
</evidence>
<feature type="domain" description="Hydroxymethylglutaryl-coenzyme A synthase C-terminal" evidence="6">
    <location>
        <begin position="280"/>
        <end position="370"/>
    </location>
</feature>
<evidence type="ECO:0000313" key="7">
    <source>
        <dbReference type="EMBL" id="KRL92378.1"/>
    </source>
</evidence>
<evidence type="ECO:0000259" key="5">
    <source>
        <dbReference type="Pfam" id="PF01154"/>
    </source>
</evidence>
<feature type="active site" description="Proton donor/acceptor" evidence="3">
    <location>
        <position position="101"/>
    </location>
</feature>
<keyword evidence="2" id="KW-0808">Transferase</keyword>
<dbReference type="InterPro" id="IPR011554">
    <property type="entry name" value="HMG_CoA_synthase_prok"/>
</dbReference>
<comment type="caution">
    <text evidence="7">The sequence shown here is derived from an EMBL/GenBank/DDBJ whole genome shotgun (WGS) entry which is preliminary data.</text>
</comment>
<sequence>MIILQGTSEPLKLNHHAEDGGIILKIGIDRLTFATTELYLDLRDLAAARHVDPDKYLMGIGQSQQAVIPPTQDAVTLAAQAAAKIPAAELAQVSTVIVATESGVDNSKAAALYVKQLLGLSDFVRTIELKEACYSATAGLQFAKGLVALHPTEKILVIASDIARYGLQTGGEVTQGGGAVAMVVAKDPRVLELESTSVAFSQDVMDFWRPLYRSEALVDGKYSTQVYIDFFQACWQRYRQLTGVTLDDFAGFLFHLPFTKMGKKALASELGDRDDQVAQRFWAVLQASQVYSRRVGNLYTGSLYLSLLSALNHGQLQAGNRLGLFSYGSGAEGEFLTGRLVDGFAAALERPDAMLDQRRQVSVAEYETLFNQHLGLQSQDCTFDLADSQAPFVLAGQQNHQRQYQRRG</sequence>
<feature type="binding site" evidence="4">
    <location>
        <position position="52"/>
    </location>
    <ligand>
        <name>(3S)-3-hydroxy-3-methylglutaryl-CoA</name>
        <dbReference type="ChEBI" id="CHEBI:43074"/>
    </ligand>
</feature>
<feature type="binding site" evidence="4">
    <location>
        <position position="264"/>
    </location>
    <ligand>
        <name>(3S)-3-hydroxy-3-methylglutaryl-CoA</name>
        <dbReference type="ChEBI" id="CHEBI:43074"/>
    </ligand>
</feature>
<gene>
    <name evidence="7" type="ORF">FC43_GL002034</name>
</gene>
<evidence type="ECO:0000259" key="6">
    <source>
        <dbReference type="Pfam" id="PF08540"/>
    </source>
</evidence>
<dbReference type="GO" id="GO:0004421">
    <property type="term" value="F:hydroxymethylglutaryl-CoA synthase activity"/>
    <property type="evidence" value="ECO:0007669"/>
    <property type="project" value="InterPro"/>
</dbReference>
<dbReference type="GO" id="GO:0006084">
    <property type="term" value="P:acetyl-CoA metabolic process"/>
    <property type="evidence" value="ECO:0007669"/>
    <property type="project" value="InterPro"/>
</dbReference>
<dbReference type="SUPFAM" id="SSF53901">
    <property type="entry name" value="Thiolase-like"/>
    <property type="match status" value="2"/>
</dbReference>
<organism evidence="7 8">
    <name type="scientific">Limosilactobacillus ingluviei DSM 15946</name>
    <dbReference type="NCBI Taxonomy" id="1423760"/>
    <lineage>
        <taxon>Bacteria</taxon>
        <taxon>Bacillati</taxon>
        <taxon>Bacillota</taxon>
        <taxon>Bacilli</taxon>
        <taxon>Lactobacillales</taxon>
        <taxon>Lactobacillaceae</taxon>
        <taxon>Limosilactobacillus</taxon>
    </lineage>
</organism>
<feature type="binding site" evidence="4">
    <location>
        <position position="170"/>
    </location>
    <ligand>
        <name>substrate</name>
    </ligand>
</feature>
<proteinExistence type="inferred from homology"/>
<evidence type="ECO:0000256" key="4">
    <source>
        <dbReference type="PIRSR" id="PIRSR611554-2"/>
    </source>
</evidence>
<reference evidence="7 8" key="1">
    <citation type="journal article" date="2015" name="Genome Announc.">
        <title>Expanding the biotechnology potential of lactobacilli through comparative genomics of 213 strains and associated genera.</title>
        <authorList>
            <person name="Sun Z."/>
            <person name="Harris H.M."/>
            <person name="McCann A."/>
            <person name="Guo C."/>
            <person name="Argimon S."/>
            <person name="Zhang W."/>
            <person name="Yang X."/>
            <person name="Jeffery I.B."/>
            <person name="Cooney J.C."/>
            <person name="Kagawa T.F."/>
            <person name="Liu W."/>
            <person name="Song Y."/>
            <person name="Salvetti E."/>
            <person name="Wrobel A."/>
            <person name="Rasinkangas P."/>
            <person name="Parkhill J."/>
            <person name="Rea M.C."/>
            <person name="O'Sullivan O."/>
            <person name="Ritari J."/>
            <person name="Douillard F.P."/>
            <person name="Paul Ross R."/>
            <person name="Yang R."/>
            <person name="Briner A.E."/>
            <person name="Felis G.E."/>
            <person name="de Vos W.M."/>
            <person name="Barrangou R."/>
            <person name="Klaenhammer T.R."/>
            <person name="Caufield P.W."/>
            <person name="Cui Y."/>
            <person name="Zhang H."/>
            <person name="O'Toole P.W."/>
        </authorList>
    </citation>
    <scope>NUCLEOTIDE SEQUENCE [LARGE SCALE GENOMIC DNA]</scope>
    <source>
        <strain evidence="7 8">DSM 15946</strain>
    </source>
</reference>
<evidence type="ECO:0000256" key="3">
    <source>
        <dbReference type="PIRSR" id="PIRSR611554-1"/>
    </source>
</evidence>
<dbReference type="Pfam" id="PF01154">
    <property type="entry name" value="HMG_CoA_synt_N"/>
    <property type="match status" value="1"/>
</dbReference>
<feature type="binding site" evidence="4">
    <location>
        <position position="297"/>
    </location>
    <ligand>
        <name>(3S)-3-hydroxy-3-methylglutaryl-CoA</name>
        <dbReference type="ChEBI" id="CHEBI:43074"/>
    </ligand>
</feature>
<dbReference type="PANTHER" id="PTHR43323">
    <property type="entry name" value="3-HYDROXY-3-METHYLGLUTARYL COENZYME A SYNTHASE"/>
    <property type="match status" value="1"/>
</dbReference>
<dbReference type="AlphaFoldDB" id="A0A0R1ULJ6"/>
<protein>
    <submittedName>
        <fullName evidence="7">Hydroxymethylglutaryl-coa synthase</fullName>
    </submittedName>
</protein>
<dbReference type="InterPro" id="IPR013528">
    <property type="entry name" value="HMG_CoA_synth_N"/>
</dbReference>
<dbReference type="PATRIC" id="fig|1423760.3.peg.2134"/>
<dbReference type="CDD" id="cd00827">
    <property type="entry name" value="init_cond_enzymes"/>
    <property type="match status" value="1"/>
</dbReference>
<dbReference type="PANTHER" id="PTHR43323:SF2">
    <property type="entry name" value="HYDROXYMETHYLGLUTARYL-COA SYNTHASE"/>
    <property type="match status" value="1"/>
</dbReference>
<dbReference type="Pfam" id="PF08540">
    <property type="entry name" value="HMG_CoA_synt_C"/>
    <property type="match status" value="2"/>
</dbReference>
<dbReference type="Proteomes" id="UP000050816">
    <property type="component" value="Unassembled WGS sequence"/>
</dbReference>